<feature type="transmembrane region" description="Helical" evidence="1">
    <location>
        <begin position="112"/>
        <end position="134"/>
    </location>
</feature>
<keyword evidence="1" id="KW-1133">Transmembrane helix</keyword>
<dbReference type="InterPro" id="IPR036291">
    <property type="entry name" value="NAD(P)-bd_dom_sf"/>
</dbReference>
<dbReference type="SUPFAM" id="SSF51735">
    <property type="entry name" value="NAD(P)-binding Rossmann-fold domains"/>
    <property type="match status" value="1"/>
</dbReference>
<proteinExistence type="predicted"/>
<keyword evidence="3" id="KW-1185">Reference proteome</keyword>
<gene>
    <name evidence="2" type="ORF">ACN38_g415</name>
</gene>
<sequence>MSVIYRYKNYQFKPTEMSDSGEVRSTDMIADSVVHYLSIFKHDVIPPLLSFFYLLSVGSVFFDAVHYELHGCNKSSHPFLRYLSRIHRFHHLYFTRHLKFDKKYLQQNRFQALPLELVLQIIGTVLGYIFASLVTPKGVFWVTRNHLWITIIFQILRTTFVILSSGRDTNHITYQTPPKDTNWLFVGPEFHSLHHIYPDRYMGSFVKTFDWIWGTAYSFKGKRIAITGGNGAFGQAIVKELEREERGSCIRKLKFGTDWDHHHFEKALPILSNSDILILAHGSKGEDAVESNCNAAIRLIKLFKEHRVANPACPTLPEVWYVGSEIELHPAWGNKELQRYSRSKRMFLPQARSFFDDPDIIYRHIVPSAFHSPMGAAVLSADWAAKCAIWWIRRGARYIPVTYTGIAWLNYFKFMYRIPYAKDTDKI</sequence>
<organism evidence="2 3">
    <name type="scientific">Penicillium nordicum</name>
    <dbReference type="NCBI Taxonomy" id="229535"/>
    <lineage>
        <taxon>Eukaryota</taxon>
        <taxon>Fungi</taxon>
        <taxon>Dikarya</taxon>
        <taxon>Ascomycota</taxon>
        <taxon>Pezizomycotina</taxon>
        <taxon>Eurotiomycetes</taxon>
        <taxon>Eurotiomycetidae</taxon>
        <taxon>Eurotiales</taxon>
        <taxon>Aspergillaceae</taxon>
        <taxon>Penicillium</taxon>
    </lineage>
</organism>
<comment type="caution">
    <text evidence="2">The sequence shown here is derived from an EMBL/GenBank/DDBJ whole genome shotgun (WGS) entry which is preliminary data.</text>
</comment>
<protein>
    <recommendedName>
        <fullName evidence="4">Fatty acid hydroxylase domain-containing protein</fullName>
    </recommendedName>
</protein>
<dbReference type="OrthoDB" id="4350666at2759"/>
<keyword evidence="1" id="KW-0812">Transmembrane</keyword>
<evidence type="ECO:0000313" key="2">
    <source>
        <dbReference type="EMBL" id="KOS48617.1"/>
    </source>
</evidence>
<evidence type="ECO:0000256" key="1">
    <source>
        <dbReference type="SAM" id="Phobius"/>
    </source>
</evidence>
<evidence type="ECO:0008006" key="4">
    <source>
        <dbReference type="Google" id="ProtNLM"/>
    </source>
</evidence>
<keyword evidence="1" id="KW-0472">Membrane</keyword>
<dbReference type="STRING" id="229535.A0A0M8PDC6"/>
<dbReference type="EMBL" id="LHQQ01000003">
    <property type="protein sequence ID" value="KOS48617.1"/>
    <property type="molecule type" value="Genomic_DNA"/>
</dbReference>
<evidence type="ECO:0000313" key="3">
    <source>
        <dbReference type="Proteomes" id="UP000037696"/>
    </source>
</evidence>
<reference evidence="2 3" key="1">
    <citation type="submission" date="2015-08" db="EMBL/GenBank/DDBJ databases">
        <title>Genome sequencing of Penicillium nordicum.</title>
        <authorList>
            <person name="Nguyen H.D."/>
            <person name="Seifert K.A."/>
        </authorList>
    </citation>
    <scope>NUCLEOTIDE SEQUENCE [LARGE SCALE GENOMIC DNA]</scope>
    <source>
        <strain evidence="2 3">DAOMC 185683</strain>
    </source>
</reference>
<dbReference type="AlphaFoldDB" id="A0A0M8PDC6"/>
<dbReference type="Proteomes" id="UP000037696">
    <property type="component" value="Unassembled WGS sequence"/>
</dbReference>
<dbReference type="Gene3D" id="3.40.50.720">
    <property type="entry name" value="NAD(P)-binding Rossmann-like Domain"/>
    <property type="match status" value="1"/>
</dbReference>
<name>A0A0M8PDC6_9EURO</name>
<accession>A0A0M8PDC6</accession>